<reference evidence="1" key="1">
    <citation type="submission" date="2020-11" db="EMBL/GenBank/DDBJ databases">
        <title>Sequencing the genomes of 1000 actinobacteria strains.</title>
        <authorList>
            <person name="Klenk H.-P."/>
        </authorList>
    </citation>
    <scope>NUCLEOTIDE SEQUENCE</scope>
    <source>
        <strain evidence="1">DSM 43175</strain>
    </source>
</reference>
<dbReference type="Proteomes" id="UP000614047">
    <property type="component" value="Unassembled WGS sequence"/>
</dbReference>
<evidence type="ECO:0000313" key="2">
    <source>
        <dbReference type="Proteomes" id="UP000614047"/>
    </source>
</evidence>
<dbReference type="EMBL" id="JADOUA010000001">
    <property type="protein sequence ID" value="MBG6093524.1"/>
    <property type="molecule type" value="Genomic_DNA"/>
</dbReference>
<gene>
    <name evidence="1" type="ORF">IW256_007637</name>
</gene>
<dbReference type="RefSeq" id="WP_197015570.1">
    <property type="nucleotide sequence ID" value="NZ_BAABES010000003.1"/>
</dbReference>
<protein>
    <recommendedName>
        <fullName evidence="3">YbaB/EbfC DNA-binding family protein</fullName>
    </recommendedName>
</protein>
<name>A0A931DLP5_9ACTN</name>
<comment type="caution">
    <text evidence="1">The sequence shown here is derived from an EMBL/GenBank/DDBJ whole genome shotgun (WGS) entry which is preliminary data.</text>
</comment>
<organism evidence="1 2">
    <name type="scientific">Actinomadura viridis</name>
    <dbReference type="NCBI Taxonomy" id="58110"/>
    <lineage>
        <taxon>Bacteria</taxon>
        <taxon>Bacillati</taxon>
        <taxon>Actinomycetota</taxon>
        <taxon>Actinomycetes</taxon>
        <taxon>Streptosporangiales</taxon>
        <taxon>Thermomonosporaceae</taxon>
        <taxon>Actinomadura</taxon>
    </lineage>
</organism>
<dbReference type="AlphaFoldDB" id="A0A931DLP5"/>
<proteinExistence type="predicted"/>
<accession>A0A931DLP5</accession>
<keyword evidence="2" id="KW-1185">Reference proteome</keyword>
<sequence>MREQDLWELAQMHQLALELQSLMVEVESAAPSSVEAVDGSGAVRMVIDGASLPETLEVSTDWRRRINADGVGDAVVDAYAACTRGRAEAMRRALESHGIQERLTRLESMGTGTSSPILSISEPMLPPEFRPAVTSVERPSLDLLAEEFLAVSATVNAAIERHAASPALDFRGSGQTRRRTVTITLSSDRLESCEVDPAWAEQQSGIRLSSALREALAQARDNLAAAADASASQIPADTIARLNEIFQEAVSVDLNDRP</sequence>
<evidence type="ECO:0000313" key="1">
    <source>
        <dbReference type="EMBL" id="MBG6093524.1"/>
    </source>
</evidence>
<evidence type="ECO:0008006" key="3">
    <source>
        <dbReference type="Google" id="ProtNLM"/>
    </source>
</evidence>